<feature type="region of interest" description="Disordered" evidence="1">
    <location>
        <begin position="1"/>
        <end position="80"/>
    </location>
</feature>
<proteinExistence type="predicted"/>
<keyword evidence="3" id="KW-1185">Reference proteome</keyword>
<protein>
    <submittedName>
        <fullName evidence="2">Uncharacterized protein</fullName>
    </submittedName>
</protein>
<name>A0A9P0NRI3_APHGO</name>
<reference evidence="2" key="2">
    <citation type="submission" date="2022-10" db="EMBL/GenBank/DDBJ databases">
        <authorList>
            <consortium name="ENA_rothamsted_submissions"/>
            <consortium name="culmorum"/>
            <person name="King R."/>
        </authorList>
    </citation>
    <scope>NUCLEOTIDE SEQUENCE</scope>
</reference>
<evidence type="ECO:0000313" key="3">
    <source>
        <dbReference type="Proteomes" id="UP001154329"/>
    </source>
</evidence>
<organism evidence="2 3">
    <name type="scientific">Aphis gossypii</name>
    <name type="common">Cotton aphid</name>
    <dbReference type="NCBI Taxonomy" id="80765"/>
    <lineage>
        <taxon>Eukaryota</taxon>
        <taxon>Metazoa</taxon>
        <taxon>Ecdysozoa</taxon>
        <taxon>Arthropoda</taxon>
        <taxon>Hexapoda</taxon>
        <taxon>Insecta</taxon>
        <taxon>Pterygota</taxon>
        <taxon>Neoptera</taxon>
        <taxon>Paraneoptera</taxon>
        <taxon>Hemiptera</taxon>
        <taxon>Sternorrhyncha</taxon>
        <taxon>Aphidomorpha</taxon>
        <taxon>Aphidoidea</taxon>
        <taxon>Aphididae</taxon>
        <taxon>Aphidini</taxon>
        <taxon>Aphis</taxon>
        <taxon>Aphis</taxon>
    </lineage>
</organism>
<feature type="compositionally biased region" description="Polar residues" evidence="1">
    <location>
        <begin position="1"/>
        <end position="39"/>
    </location>
</feature>
<feature type="compositionally biased region" description="Polar residues" evidence="1">
    <location>
        <begin position="52"/>
        <end position="61"/>
    </location>
</feature>
<dbReference type="EMBL" id="OU899037">
    <property type="protein sequence ID" value="CAH1738610.1"/>
    <property type="molecule type" value="Genomic_DNA"/>
</dbReference>
<gene>
    <name evidence="2" type="ORF">APHIGO_LOCUS11914</name>
</gene>
<dbReference type="AlphaFoldDB" id="A0A9P0NRI3"/>
<evidence type="ECO:0000313" key="2">
    <source>
        <dbReference type="EMBL" id="CAH1738610.1"/>
    </source>
</evidence>
<evidence type="ECO:0000256" key="1">
    <source>
        <dbReference type="SAM" id="MobiDB-lite"/>
    </source>
</evidence>
<reference evidence="2" key="1">
    <citation type="submission" date="2022-02" db="EMBL/GenBank/DDBJ databases">
        <authorList>
            <person name="King R."/>
        </authorList>
    </citation>
    <scope>NUCLEOTIDE SEQUENCE</scope>
</reference>
<sequence length="322" mass="35325">MSESSSAARVSELGDSSGSSTKRPNSSTPDIMTTTSNEDTVADQEKEIKEIQTPSVLTEGQISGEDNPEPIVDSHDGKDRGDLACRPWGSLPNSLQDDVALKSDDEIECIAAPMQVPSDSSACTATAESAVVEIEKRSVLTNREIFDLQNPGPITFHHDGSNRGDLADRPWRSMPNLSNRRYVRMKSDEEKKIECIAAPMQLPCNSSAYTATAEPAAVVEIEKRSVSTNREIFDLQNPAGPITFHQGKNRAGHLAGRPWRSMPDLSNYRVAVKVDDDVVPKIESCATPTEVSCDSSKVVPAKRRSLWKRTKRFVRRMFCCGS</sequence>
<dbReference type="Proteomes" id="UP001154329">
    <property type="component" value="Chromosome 4"/>
</dbReference>
<accession>A0A9P0NRI3</accession>